<feature type="transmembrane region" description="Helical" evidence="17">
    <location>
        <begin position="307"/>
        <end position="329"/>
    </location>
</feature>
<evidence type="ECO:0000256" key="2">
    <source>
        <dbReference type="ARBA" id="ARBA00004225"/>
    </source>
</evidence>
<feature type="transmembrane region" description="Helical" evidence="17">
    <location>
        <begin position="7"/>
        <end position="36"/>
    </location>
</feature>
<evidence type="ECO:0000256" key="16">
    <source>
        <dbReference type="ARBA" id="ARBA00049551"/>
    </source>
</evidence>
<reference evidence="19" key="1">
    <citation type="journal article" date="2020" name="Parasitol. Int.">
        <title>Phylogenetic Relationships of Strongyloides Species in Carnivore Hosts.</title>
        <authorList>
            <person name="Ko P.P."/>
            <person name="Suzuki K."/>
            <person name="Canales-Ramos M."/>
            <person name="Aung M.P.P.T.H.H."/>
            <person name="Htike W.W."/>
            <person name="Yoshida A."/>
            <person name="Montes M."/>
            <person name="Morishita K."/>
            <person name="Gotuzzo E."/>
            <person name="Maruyama H."/>
            <person name="Nagayasu E."/>
        </authorList>
    </citation>
    <scope>NUCLEOTIDE SEQUENCE</scope>
    <source>
        <strain evidence="19">MYZ001_8</strain>
    </source>
</reference>
<sequence>MFSFLKFFFLLIFFFFYDFFFLFFSFAFCFFCFSFFCWSGNFFLIDSYFYVAVCFMSVFIFSLVLVSERHRVIVFFSKVLLIISFFFFFSYSVFYLYVFFELSMVPIIILILGYGYQIEKVNSFFYLVFYATFCSVPFLFVYFSLDFFFVVPYFDCFISWEMVFIISLAFMMKFPVFFLHLWLPKAHVEAPTSASILLAGLLLKFGTVGFVRIMKSLSYCHINYWFFFSVLGMFISCFVCVFQSDFKSLAAYSSVVHMNFLLFFLLFFGLYSKTGSFLVMVSHGYTSSVMFYFIGEFYRSLGSRMIYFLNSFMSSSFIFSFLISLVFLSNCGMPPSISFFSEFFSFSGFFSLFYNVFFLVFFYFFVSFYYCVYIIVISFLGKKFFFFKSWFFFWSLPLIFFCFNVFSFFLFF</sequence>
<feature type="transmembrane region" description="Helical" evidence="17">
    <location>
        <begin position="123"/>
        <end position="145"/>
    </location>
</feature>
<feature type="transmembrane region" description="Helical" evidence="17">
    <location>
        <begin position="277"/>
        <end position="295"/>
    </location>
</feature>
<organism evidence="19">
    <name type="scientific">Strongyloides stercoralis</name>
    <name type="common">Threadworm</name>
    <dbReference type="NCBI Taxonomy" id="6248"/>
    <lineage>
        <taxon>Eukaryota</taxon>
        <taxon>Metazoa</taxon>
        <taxon>Ecdysozoa</taxon>
        <taxon>Nematoda</taxon>
        <taxon>Chromadorea</taxon>
        <taxon>Rhabditida</taxon>
        <taxon>Tylenchina</taxon>
        <taxon>Panagrolaimomorpha</taxon>
        <taxon>Strongyloidoidea</taxon>
        <taxon>Strongyloididae</taxon>
        <taxon>Strongyloides</taxon>
    </lineage>
</organism>
<dbReference type="GO" id="GO:0015990">
    <property type="term" value="P:electron transport coupled proton transport"/>
    <property type="evidence" value="ECO:0007669"/>
    <property type="project" value="TreeGrafter"/>
</dbReference>
<evidence type="ECO:0000256" key="1">
    <source>
        <dbReference type="ARBA" id="ARBA00003257"/>
    </source>
</evidence>
<dbReference type="PANTHER" id="PTHR43507">
    <property type="entry name" value="NADH-UBIQUINONE OXIDOREDUCTASE CHAIN 4"/>
    <property type="match status" value="1"/>
</dbReference>
<proteinExistence type="inferred from homology"/>
<evidence type="ECO:0000259" key="18">
    <source>
        <dbReference type="Pfam" id="PF00361"/>
    </source>
</evidence>
<feature type="transmembrane region" description="Helical" evidence="17">
    <location>
        <begin position="349"/>
        <end position="379"/>
    </location>
</feature>
<comment type="function">
    <text evidence="17">Core subunit of the mitochondrial membrane respiratory chain NADH dehydrogenase (Complex I) which catalyzes electron transfer from NADH through the respiratory chain, using ubiquinone as an electron acceptor. Essential for the catalytic activity and assembly of complex I.</text>
</comment>
<name>A0A6J4CU03_STRER</name>
<dbReference type="EC" id="7.1.1.2" evidence="4 17"/>
<feature type="transmembrane region" description="Helical" evidence="17">
    <location>
        <begin position="249"/>
        <end position="271"/>
    </location>
</feature>
<evidence type="ECO:0000256" key="10">
    <source>
        <dbReference type="ARBA" id="ARBA00022982"/>
    </source>
</evidence>
<keyword evidence="12 17" id="KW-0520">NAD</keyword>
<evidence type="ECO:0000256" key="15">
    <source>
        <dbReference type="ARBA" id="ARBA00023136"/>
    </source>
</evidence>
<comment type="subcellular location">
    <subcellularLocation>
        <location evidence="2 17">Mitochondrion membrane</location>
        <topology evidence="2 17">Multi-pass membrane protein</topology>
    </subcellularLocation>
</comment>
<keyword evidence="10 17" id="KW-0249">Electron transport</keyword>
<feature type="transmembrane region" description="Helical" evidence="17">
    <location>
        <begin position="195"/>
        <end position="213"/>
    </location>
</feature>
<evidence type="ECO:0000256" key="6">
    <source>
        <dbReference type="ARBA" id="ARBA00022448"/>
    </source>
</evidence>
<dbReference type="GO" id="GO:0008137">
    <property type="term" value="F:NADH dehydrogenase (ubiquinone) activity"/>
    <property type="evidence" value="ECO:0007669"/>
    <property type="project" value="UniProtKB-UniRule"/>
</dbReference>
<dbReference type="GO" id="GO:0031966">
    <property type="term" value="C:mitochondrial membrane"/>
    <property type="evidence" value="ECO:0007669"/>
    <property type="project" value="UniProtKB-SubCell"/>
</dbReference>
<evidence type="ECO:0000256" key="5">
    <source>
        <dbReference type="ARBA" id="ARBA00021006"/>
    </source>
</evidence>
<keyword evidence="9" id="KW-1278">Translocase</keyword>
<dbReference type="GO" id="GO:0042773">
    <property type="term" value="P:ATP synthesis coupled electron transport"/>
    <property type="evidence" value="ECO:0007669"/>
    <property type="project" value="InterPro"/>
</dbReference>
<evidence type="ECO:0000256" key="9">
    <source>
        <dbReference type="ARBA" id="ARBA00022967"/>
    </source>
</evidence>
<keyword evidence="11 17" id="KW-1133">Transmembrane helix</keyword>
<evidence type="ECO:0000256" key="13">
    <source>
        <dbReference type="ARBA" id="ARBA00023075"/>
    </source>
</evidence>
<comment type="catalytic activity">
    <reaction evidence="16 17">
        <text>a ubiquinone + NADH + 5 H(+)(in) = a ubiquinol + NAD(+) + 4 H(+)(out)</text>
        <dbReference type="Rhea" id="RHEA:29091"/>
        <dbReference type="Rhea" id="RHEA-COMP:9565"/>
        <dbReference type="Rhea" id="RHEA-COMP:9566"/>
        <dbReference type="ChEBI" id="CHEBI:15378"/>
        <dbReference type="ChEBI" id="CHEBI:16389"/>
        <dbReference type="ChEBI" id="CHEBI:17976"/>
        <dbReference type="ChEBI" id="CHEBI:57540"/>
        <dbReference type="ChEBI" id="CHEBI:57945"/>
        <dbReference type="EC" id="7.1.1.2"/>
    </reaction>
</comment>
<evidence type="ECO:0000256" key="8">
    <source>
        <dbReference type="ARBA" id="ARBA00022692"/>
    </source>
</evidence>
<feature type="transmembrane region" description="Helical" evidence="17">
    <location>
        <begin position="157"/>
        <end position="183"/>
    </location>
</feature>
<feature type="transmembrane region" description="Helical" evidence="17">
    <location>
        <begin position="48"/>
        <end position="65"/>
    </location>
</feature>
<accession>A0A6J4CU03</accession>
<dbReference type="InterPro" id="IPR001750">
    <property type="entry name" value="ND/Mrp_TM"/>
</dbReference>
<evidence type="ECO:0000256" key="4">
    <source>
        <dbReference type="ARBA" id="ARBA00012944"/>
    </source>
</evidence>
<dbReference type="PRINTS" id="PR01437">
    <property type="entry name" value="NUOXDRDTASE4"/>
</dbReference>
<protein>
    <recommendedName>
        <fullName evidence="5 17">NADH-ubiquinone oxidoreductase chain 4</fullName>
        <ecNumber evidence="4 17">7.1.1.2</ecNumber>
    </recommendedName>
</protein>
<evidence type="ECO:0000256" key="12">
    <source>
        <dbReference type="ARBA" id="ARBA00023027"/>
    </source>
</evidence>
<keyword evidence="14 17" id="KW-0496">Mitochondrion</keyword>
<keyword evidence="13 17" id="KW-0830">Ubiquinone</keyword>
<gene>
    <name evidence="19" type="primary">nad4</name>
</gene>
<dbReference type="AlphaFoldDB" id="A0A6J4CU03"/>
<feature type="transmembrane region" description="Helical" evidence="17">
    <location>
        <begin position="72"/>
        <end position="89"/>
    </location>
</feature>
<keyword evidence="7 17" id="KW-0679">Respiratory chain</keyword>
<dbReference type="GO" id="GO:0048039">
    <property type="term" value="F:ubiquinone binding"/>
    <property type="evidence" value="ECO:0007669"/>
    <property type="project" value="TreeGrafter"/>
</dbReference>
<dbReference type="GO" id="GO:0003954">
    <property type="term" value="F:NADH dehydrogenase activity"/>
    <property type="evidence" value="ECO:0007669"/>
    <property type="project" value="TreeGrafter"/>
</dbReference>
<feature type="transmembrane region" description="Helical" evidence="17">
    <location>
        <begin position="391"/>
        <end position="411"/>
    </location>
</feature>
<evidence type="ECO:0000256" key="17">
    <source>
        <dbReference type="RuleBase" id="RU003297"/>
    </source>
</evidence>
<evidence type="ECO:0000256" key="14">
    <source>
        <dbReference type="ARBA" id="ARBA00023128"/>
    </source>
</evidence>
<feature type="transmembrane region" description="Helical" evidence="17">
    <location>
        <begin position="225"/>
        <end position="242"/>
    </location>
</feature>
<feature type="domain" description="NADH:quinone oxidoreductase/Mrp antiporter transmembrane" evidence="18">
    <location>
        <begin position="90"/>
        <end position="360"/>
    </location>
</feature>
<evidence type="ECO:0000256" key="11">
    <source>
        <dbReference type="ARBA" id="ARBA00022989"/>
    </source>
</evidence>
<keyword evidence="6 17" id="KW-0813">Transport</keyword>
<dbReference type="Pfam" id="PF00361">
    <property type="entry name" value="Proton_antipo_M"/>
    <property type="match status" value="1"/>
</dbReference>
<evidence type="ECO:0000256" key="3">
    <source>
        <dbReference type="ARBA" id="ARBA00009025"/>
    </source>
</evidence>
<dbReference type="InterPro" id="IPR003918">
    <property type="entry name" value="NADH_UbQ_OxRdtase"/>
</dbReference>
<evidence type="ECO:0000313" key="19">
    <source>
        <dbReference type="EMBL" id="BCD52096.1"/>
    </source>
</evidence>
<comment type="function">
    <text evidence="1">Core subunit of the mitochondrial membrane respiratory chain NADH dehydrogenase (Complex I) that is believed to belong to the minimal assembly required for catalysis. Complex I functions in the transfer of electrons from NADH to the respiratory chain. The immediate electron acceptor for the enzyme is believed to be ubiquinone.</text>
</comment>
<evidence type="ECO:0000256" key="7">
    <source>
        <dbReference type="ARBA" id="ARBA00022660"/>
    </source>
</evidence>
<keyword evidence="15 17" id="KW-0472">Membrane</keyword>
<geneLocation type="mitochondrion" evidence="19"/>
<dbReference type="EMBL" id="LC533901">
    <property type="protein sequence ID" value="BCD52096.1"/>
    <property type="molecule type" value="Genomic_DNA"/>
</dbReference>
<dbReference type="PANTHER" id="PTHR43507:SF20">
    <property type="entry name" value="NADH-UBIQUINONE OXIDOREDUCTASE CHAIN 4"/>
    <property type="match status" value="1"/>
</dbReference>
<keyword evidence="8 17" id="KW-0812">Transmembrane</keyword>
<comment type="similarity">
    <text evidence="3 17">Belongs to the complex I subunit 4 family.</text>
</comment>
<feature type="transmembrane region" description="Helical" evidence="17">
    <location>
        <begin position="95"/>
        <end position="116"/>
    </location>
</feature>